<proteinExistence type="predicted"/>
<sequence>MWQLEGRDPSAVTTKDHEIKRIPPLAVRIGARREAYCGEPTPRNDRPACGVHRGRRRRRRNTAPGKVWRLFDLSAGLGKPKSRQAAERRRSTRPGIHASTSTSKHTGGASGKVKRKRLSAAP</sequence>
<feature type="compositionally biased region" description="Basic residues" evidence="1">
    <location>
        <begin position="52"/>
        <end position="61"/>
    </location>
</feature>
<evidence type="ECO:0000313" key="3">
    <source>
        <dbReference type="Proteomes" id="UP000314294"/>
    </source>
</evidence>
<dbReference type="Proteomes" id="UP000314294">
    <property type="component" value="Unassembled WGS sequence"/>
</dbReference>
<feature type="region of interest" description="Disordered" evidence="1">
    <location>
        <begin position="37"/>
        <end position="122"/>
    </location>
</feature>
<evidence type="ECO:0000313" key="2">
    <source>
        <dbReference type="EMBL" id="TNN30645.1"/>
    </source>
</evidence>
<reference evidence="2 3" key="1">
    <citation type="submission" date="2019-03" db="EMBL/GenBank/DDBJ databases">
        <title>First draft genome of Liparis tanakae, snailfish: a comprehensive survey of snailfish specific genes.</title>
        <authorList>
            <person name="Kim W."/>
            <person name="Song I."/>
            <person name="Jeong J.-H."/>
            <person name="Kim D."/>
            <person name="Kim S."/>
            <person name="Ryu S."/>
            <person name="Song J.Y."/>
            <person name="Lee S.K."/>
        </authorList>
    </citation>
    <scope>NUCLEOTIDE SEQUENCE [LARGE SCALE GENOMIC DNA]</scope>
    <source>
        <tissue evidence="2">Muscle</tissue>
    </source>
</reference>
<dbReference type="AlphaFoldDB" id="A0A4Z2EPD6"/>
<comment type="caution">
    <text evidence="2">The sequence shown here is derived from an EMBL/GenBank/DDBJ whole genome shotgun (WGS) entry which is preliminary data.</text>
</comment>
<gene>
    <name evidence="2" type="ORF">EYF80_059203</name>
</gene>
<name>A0A4Z2EPD6_9TELE</name>
<dbReference type="EMBL" id="SRLO01004266">
    <property type="protein sequence ID" value="TNN30645.1"/>
    <property type="molecule type" value="Genomic_DNA"/>
</dbReference>
<evidence type="ECO:0000256" key="1">
    <source>
        <dbReference type="SAM" id="MobiDB-lite"/>
    </source>
</evidence>
<feature type="compositionally biased region" description="Basic residues" evidence="1">
    <location>
        <begin position="112"/>
        <end position="122"/>
    </location>
</feature>
<protein>
    <submittedName>
        <fullName evidence="2">Uncharacterized protein</fullName>
    </submittedName>
</protein>
<organism evidence="2 3">
    <name type="scientific">Liparis tanakae</name>
    <name type="common">Tanaka's snailfish</name>
    <dbReference type="NCBI Taxonomy" id="230148"/>
    <lineage>
        <taxon>Eukaryota</taxon>
        <taxon>Metazoa</taxon>
        <taxon>Chordata</taxon>
        <taxon>Craniata</taxon>
        <taxon>Vertebrata</taxon>
        <taxon>Euteleostomi</taxon>
        <taxon>Actinopterygii</taxon>
        <taxon>Neopterygii</taxon>
        <taxon>Teleostei</taxon>
        <taxon>Neoteleostei</taxon>
        <taxon>Acanthomorphata</taxon>
        <taxon>Eupercaria</taxon>
        <taxon>Perciformes</taxon>
        <taxon>Cottioidei</taxon>
        <taxon>Cottales</taxon>
        <taxon>Liparidae</taxon>
        <taxon>Liparis</taxon>
    </lineage>
</organism>
<feature type="compositionally biased region" description="Basic and acidic residues" evidence="1">
    <location>
        <begin position="37"/>
        <end position="46"/>
    </location>
</feature>
<keyword evidence="3" id="KW-1185">Reference proteome</keyword>
<accession>A0A4Z2EPD6</accession>